<keyword evidence="11" id="KW-1185">Reference proteome</keyword>
<dbReference type="Pfam" id="PF13354">
    <property type="entry name" value="Beta-lactamase2"/>
    <property type="match status" value="1"/>
</dbReference>
<evidence type="ECO:0000259" key="9">
    <source>
        <dbReference type="Pfam" id="PF13354"/>
    </source>
</evidence>
<feature type="signal peptide" evidence="8">
    <location>
        <begin position="1"/>
        <end position="24"/>
    </location>
</feature>
<dbReference type="InterPro" id="IPR006311">
    <property type="entry name" value="TAT_signal"/>
</dbReference>
<feature type="domain" description="Beta-lactamase class A catalytic" evidence="9">
    <location>
        <begin position="80"/>
        <end position="294"/>
    </location>
</feature>
<evidence type="ECO:0000256" key="8">
    <source>
        <dbReference type="SAM" id="SignalP"/>
    </source>
</evidence>
<evidence type="ECO:0000313" key="11">
    <source>
        <dbReference type="Proteomes" id="UP000632535"/>
    </source>
</evidence>
<feature type="region of interest" description="Disordered" evidence="7">
    <location>
        <begin position="29"/>
        <end position="61"/>
    </location>
</feature>
<dbReference type="SUPFAM" id="SSF56601">
    <property type="entry name" value="beta-lactamase/transpeptidase-like"/>
    <property type="match status" value="1"/>
</dbReference>
<dbReference type="PROSITE" id="PS00146">
    <property type="entry name" value="BETA_LACTAMASE_A"/>
    <property type="match status" value="1"/>
</dbReference>
<dbReference type="PROSITE" id="PS51318">
    <property type="entry name" value="TAT"/>
    <property type="match status" value="1"/>
</dbReference>
<evidence type="ECO:0000256" key="6">
    <source>
        <dbReference type="RuleBase" id="RU361140"/>
    </source>
</evidence>
<protein>
    <recommendedName>
        <fullName evidence="3 6">Beta-lactamase</fullName>
        <ecNumber evidence="2 6">3.5.2.6</ecNumber>
    </recommendedName>
</protein>
<dbReference type="NCBIfam" id="NF033103">
    <property type="entry name" value="bla_class_A"/>
    <property type="match status" value="1"/>
</dbReference>
<dbReference type="PRINTS" id="PR00118">
    <property type="entry name" value="BLACTAMASEA"/>
</dbReference>
<keyword evidence="4 6" id="KW-0378">Hydrolase</keyword>
<dbReference type="Gene3D" id="3.40.710.10">
    <property type="entry name" value="DD-peptidase/beta-lactamase superfamily"/>
    <property type="match status" value="1"/>
</dbReference>
<evidence type="ECO:0000256" key="7">
    <source>
        <dbReference type="SAM" id="MobiDB-lite"/>
    </source>
</evidence>
<comment type="caution">
    <text evidence="10">The sequence shown here is derived from an EMBL/GenBank/DDBJ whole genome shotgun (WGS) entry which is preliminary data.</text>
</comment>
<evidence type="ECO:0000256" key="3">
    <source>
        <dbReference type="ARBA" id="ARBA00018879"/>
    </source>
</evidence>
<dbReference type="InterPro" id="IPR023650">
    <property type="entry name" value="Beta-lactam_class-A_AS"/>
</dbReference>
<dbReference type="PANTHER" id="PTHR35333">
    <property type="entry name" value="BETA-LACTAMASE"/>
    <property type="match status" value="1"/>
</dbReference>
<keyword evidence="8" id="KW-0732">Signal</keyword>
<keyword evidence="5 6" id="KW-0046">Antibiotic resistance</keyword>
<dbReference type="PANTHER" id="PTHR35333:SF3">
    <property type="entry name" value="BETA-LACTAMASE-TYPE TRANSPEPTIDASE FOLD CONTAINING PROTEIN"/>
    <property type="match status" value="1"/>
</dbReference>
<evidence type="ECO:0000256" key="1">
    <source>
        <dbReference type="ARBA" id="ARBA00009009"/>
    </source>
</evidence>
<dbReference type="InterPro" id="IPR012338">
    <property type="entry name" value="Beta-lactam/transpept-like"/>
</dbReference>
<feature type="chain" id="PRO_5047325275" description="Beta-lactamase" evidence="8">
    <location>
        <begin position="25"/>
        <end position="324"/>
    </location>
</feature>
<evidence type="ECO:0000256" key="4">
    <source>
        <dbReference type="ARBA" id="ARBA00022801"/>
    </source>
</evidence>
<organism evidence="10 11">
    <name type="scientific">Isoptericola cucumis</name>
    <dbReference type="NCBI Taxonomy" id="1776856"/>
    <lineage>
        <taxon>Bacteria</taxon>
        <taxon>Bacillati</taxon>
        <taxon>Actinomycetota</taxon>
        <taxon>Actinomycetes</taxon>
        <taxon>Micrococcales</taxon>
        <taxon>Promicromonosporaceae</taxon>
        <taxon>Isoptericola</taxon>
    </lineage>
</organism>
<comment type="similarity">
    <text evidence="1 6">Belongs to the class-A beta-lactamase family.</text>
</comment>
<proteinExistence type="inferred from homology"/>
<dbReference type="EC" id="3.5.2.6" evidence="2 6"/>
<dbReference type="InterPro" id="IPR000871">
    <property type="entry name" value="Beta-lactam_class-A"/>
</dbReference>
<evidence type="ECO:0000256" key="5">
    <source>
        <dbReference type="ARBA" id="ARBA00023251"/>
    </source>
</evidence>
<dbReference type="InterPro" id="IPR045155">
    <property type="entry name" value="Beta-lactam_cat"/>
</dbReference>
<comment type="catalytic activity">
    <reaction evidence="6">
        <text>a beta-lactam + H2O = a substituted beta-amino acid</text>
        <dbReference type="Rhea" id="RHEA:20401"/>
        <dbReference type="ChEBI" id="CHEBI:15377"/>
        <dbReference type="ChEBI" id="CHEBI:35627"/>
        <dbReference type="ChEBI" id="CHEBI:140347"/>
        <dbReference type="EC" id="3.5.2.6"/>
    </reaction>
</comment>
<reference evidence="11" key="1">
    <citation type="journal article" date="2019" name="Int. J. Syst. Evol. Microbiol.">
        <title>The Global Catalogue of Microorganisms (GCM) 10K type strain sequencing project: providing services to taxonomists for standard genome sequencing and annotation.</title>
        <authorList>
            <consortium name="The Broad Institute Genomics Platform"/>
            <consortium name="The Broad Institute Genome Sequencing Center for Infectious Disease"/>
            <person name="Wu L."/>
            <person name="Ma J."/>
        </authorList>
    </citation>
    <scope>NUCLEOTIDE SEQUENCE [LARGE SCALE GENOMIC DNA]</scope>
    <source>
        <strain evidence="11">CCM 8653</strain>
    </source>
</reference>
<evidence type="ECO:0000313" key="10">
    <source>
        <dbReference type="EMBL" id="GGI06283.1"/>
    </source>
</evidence>
<evidence type="ECO:0000256" key="2">
    <source>
        <dbReference type="ARBA" id="ARBA00012865"/>
    </source>
</evidence>
<gene>
    <name evidence="10" type="primary">ampC</name>
    <name evidence="10" type="ORF">GCM10007368_10390</name>
</gene>
<dbReference type="RefSeq" id="WP_188522606.1">
    <property type="nucleotide sequence ID" value="NZ_BMDG01000003.1"/>
</dbReference>
<sequence length="324" mass="34441">MTRTRRRLHALGAATVLVTVLGTALGPAPGPAQPAGAHAPGARATAASDPAAAPHEPSGLHDHAARRLAALERDHDARLGVVAIDTGTGQRVDYRADERFAVASTMKVFVAGLVLERYTDDELERRVRWSEDDLVSHSPVTELYVGHGMTVRQLIDAALTMSDNTAVNLLLDLVGGPGAVDDRLADLGDHVTSLDRIEPELNDWRPGEVRDTSTPRALADSFRRYALGDVLEPRDRDLLDEDLADSATGYDLVRAGVPRGWEVGDKSGSATYGTRNDVAVVRPPGRAPWVVVVMSSHDDADAAGDGELLAEATKVVVDTLPGPA</sequence>
<dbReference type="EMBL" id="BMDG01000003">
    <property type="protein sequence ID" value="GGI06283.1"/>
    <property type="molecule type" value="Genomic_DNA"/>
</dbReference>
<name>A0ABQ2B626_9MICO</name>
<accession>A0ABQ2B626</accession>
<feature type="compositionally biased region" description="Low complexity" evidence="7">
    <location>
        <begin position="29"/>
        <end position="57"/>
    </location>
</feature>
<dbReference type="Proteomes" id="UP000632535">
    <property type="component" value="Unassembled WGS sequence"/>
</dbReference>